<evidence type="ECO:0000259" key="2">
    <source>
        <dbReference type="Pfam" id="PF10073"/>
    </source>
</evidence>
<dbReference type="EMBL" id="CP067420">
    <property type="protein sequence ID" value="QQP88721.1"/>
    <property type="molecule type" value="Genomic_DNA"/>
</dbReference>
<dbReference type="RefSeq" id="WP_201074021.1">
    <property type="nucleotide sequence ID" value="NZ_CP067420.1"/>
</dbReference>
<sequence length="95" mass="10375">MIDAGATTAEQLKQFADRMENLLNEIDGLKNDLKDLKGEAKSAGFNIRALDRLVAIRRKDSADAETELLNDLLLYAHHTGTHLDLAVPEMAGEAA</sequence>
<proteinExistence type="predicted"/>
<dbReference type="Pfam" id="PF10073">
    <property type="entry name" value="GapR_DNA-bd"/>
    <property type="match status" value="1"/>
</dbReference>
<protein>
    <submittedName>
        <fullName evidence="3">DUF2312 domain-containing protein</fullName>
    </submittedName>
</protein>
<evidence type="ECO:0000256" key="1">
    <source>
        <dbReference type="SAM" id="Coils"/>
    </source>
</evidence>
<reference evidence="3" key="1">
    <citation type="submission" date="2021-02" db="EMBL/GenBank/DDBJ databases">
        <title>Skermanella TT6 skin isolate.</title>
        <authorList>
            <person name="Lee K."/>
            <person name="Ganzorig M."/>
        </authorList>
    </citation>
    <scope>NUCLEOTIDE SEQUENCE</scope>
    <source>
        <strain evidence="3">TT6</strain>
    </source>
</reference>
<feature type="domain" description="GapR-like DNA-binding" evidence="2">
    <location>
        <begin position="8"/>
        <end position="72"/>
    </location>
</feature>
<organism evidence="3 4">
    <name type="scientific">Skermanella cutis</name>
    <dbReference type="NCBI Taxonomy" id="2775420"/>
    <lineage>
        <taxon>Bacteria</taxon>
        <taxon>Pseudomonadati</taxon>
        <taxon>Pseudomonadota</taxon>
        <taxon>Alphaproteobacteria</taxon>
        <taxon>Rhodospirillales</taxon>
        <taxon>Azospirillaceae</taxon>
        <taxon>Skermanella</taxon>
    </lineage>
</organism>
<accession>A0ABX7B311</accession>
<keyword evidence="1" id="KW-0175">Coiled coil</keyword>
<evidence type="ECO:0000313" key="3">
    <source>
        <dbReference type="EMBL" id="QQP88721.1"/>
    </source>
</evidence>
<evidence type="ECO:0000313" key="4">
    <source>
        <dbReference type="Proteomes" id="UP000595197"/>
    </source>
</evidence>
<dbReference type="InterPro" id="IPR046367">
    <property type="entry name" value="GapR-like_DNA-bd"/>
</dbReference>
<feature type="coiled-coil region" evidence="1">
    <location>
        <begin position="12"/>
        <end position="39"/>
    </location>
</feature>
<gene>
    <name evidence="3" type="ORF">IGS68_22305</name>
</gene>
<keyword evidence="4" id="KW-1185">Reference proteome</keyword>
<dbReference type="Proteomes" id="UP000595197">
    <property type="component" value="Chromosome"/>
</dbReference>
<name>A0ABX7B311_9PROT</name>